<sequence>MSDDLSESTSPGRSWLDRITQFFSGEPTTREDLQQLLHSLSERGVLDSETLTIIDGAMQVSAMQVRDIMVPRAQMITIKASAQPREFLPLIIECAHSRFPVVGDDPDEIIGVLLAKDLLPLVLDPTRAERFQIKDHIRPAFIIPESKRLDALLRDFRANHNHMAIVVNEYGGVAGLATIEDVLEEIVGDIEDETDIEDDDYLIREMDHGVCVVKALIPIEEFNEHFRSHFSDEEFDTLAGLLLQQFGHLPRRGEQVEWNGFRFTVVSADARTIRLVEVAPLPAAS</sequence>
<dbReference type="InterPro" id="IPR036318">
    <property type="entry name" value="FAD-bd_PCMH-like_sf"/>
</dbReference>
<evidence type="ECO:0000256" key="1">
    <source>
        <dbReference type="ARBA" id="ARBA00006337"/>
    </source>
</evidence>
<dbReference type="SMART" id="SM00116">
    <property type="entry name" value="CBS"/>
    <property type="match status" value="2"/>
</dbReference>
<evidence type="ECO:0000256" key="4">
    <source>
        <dbReference type="ARBA" id="ARBA00022842"/>
    </source>
</evidence>
<comment type="caution">
    <text evidence="11">The sequence shown here is derived from an EMBL/GenBank/DDBJ whole genome shotgun (WGS) entry which is preliminary data.</text>
</comment>
<dbReference type="Pfam" id="PF21917">
    <property type="entry name" value="NMB0537_N"/>
    <property type="match status" value="1"/>
</dbReference>
<dbReference type="PANTHER" id="PTHR22777">
    <property type="entry name" value="HEMOLYSIN-RELATED"/>
    <property type="match status" value="1"/>
</dbReference>
<name>A0ABV4AEP2_9GAMM</name>
<dbReference type="InterPro" id="IPR044751">
    <property type="entry name" value="Ion_transp-like_CBS"/>
</dbReference>
<evidence type="ECO:0000256" key="8">
    <source>
        <dbReference type="ARBA" id="ARBA00040729"/>
    </source>
</evidence>
<feature type="domain" description="CBS" evidence="10">
    <location>
        <begin position="136"/>
        <end position="193"/>
    </location>
</feature>
<proteinExistence type="inferred from homology"/>
<dbReference type="PROSITE" id="PS51371">
    <property type="entry name" value="CBS"/>
    <property type="match status" value="2"/>
</dbReference>
<keyword evidence="6" id="KW-0170">Cobalt</keyword>
<gene>
    <name evidence="11" type="ORF">AB5I84_03985</name>
</gene>
<evidence type="ECO:0000256" key="6">
    <source>
        <dbReference type="ARBA" id="ARBA00023285"/>
    </source>
</evidence>
<reference evidence="11 12" key="1">
    <citation type="submission" date="2024-07" db="EMBL/GenBank/DDBJ databases">
        <authorList>
            <person name="Ren Q."/>
        </authorList>
    </citation>
    <scope>NUCLEOTIDE SEQUENCE [LARGE SCALE GENOMIC DNA]</scope>
    <source>
        <strain evidence="11 12">REN37</strain>
    </source>
</reference>
<evidence type="ECO:0000256" key="7">
    <source>
        <dbReference type="ARBA" id="ARBA00037273"/>
    </source>
</evidence>
<dbReference type="EMBL" id="JBGCUO010000001">
    <property type="protein sequence ID" value="MEY1661304.1"/>
    <property type="molecule type" value="Genomic_DNA"/>
</dbReference>
<dbReference type="SUPFAM" id="SSF56176">
    <property type="entry name" value="FAD-binding/transporter-associated domain-like"/>
    <property type="match status" value="1"/>
</dbReference>
<dbReference type="PANTHER" id="PTHR22777:SF27">
    <property type="entry name" value="MAGNESIUM AND COBALT EFFLUX PROTEIN CORC"/>
    <property type="match status" value="1"/>
</dbReference>
<dbReference type="InterPro" id="IPR016169">
    <property type="entry name" value="FAD-bd_PCMH_sub2"/>
</dbReference>
<evidence type="ECO:0000256" key="5">
    <source>
        <dbReference type="ARBA" id="ARBA00023122"/>
    </source>
</evidence>
<comment type="function">
    <text evidence="7">Plays a role in the transport of magnesium and cobalt ions.</text>
</comment>
<dbReference type="RefSeq" id="WP_369454563.1">
    <property type="nucleotide sequence ID" value="NZ_JBGCUO010000001.1"/>
</dbReference>
<dbReference type="InterPro" id="IPR000644">
    <property type="entry name" value="CBS_dom"/>
</dbReference>
<dbReference type="SMART" id="SM01091">
    <property type="entry name" value="CorC_HlyC"/>
    <property type="match status" value="1"/>
</dbReference>
<dbReference type="Gene3D" id="3.30.465.10">
    <property type="match status" value="1"/>
</dbReference>
<dbReference type="Pfam" id="PF00571">
    <property type="entry name" value="CBS"/>
    <property type="match status" value="2"/>
</dbReference>
<keyword evidence="12" id="KW-1185">Reference proteome</keyword>
<evidence type="ECO:0000259" key="10">
    <source>
        <dbReference type="PROSITE" id="PS51371"/>
    </source>
</evidence>
<keyword evidence="2" id="KW-0813">Transport</keyword>
<dbReference type="InterPro" id="IPR005170">
    <property type="entry name" value="Transptr-assoc_dom"/>
</dbReference>
<evidence type="ECO:0000256" key="2">
    <source>
        <dbReference type="ARBA" id="ARBA00022448"/>
    </source>
</evidence>
<comment type="similarity">
    <text evidence="1">Belongs to the UPF0053 family.</text>
</comment>
<evidence type="ECO:0000256" key="3">
    <source>
        <dbReference type="ARBA" id="ARBA00022737"/>
    </source>
</evidence>
<evidence type="ECO:0000256" key="9">
    <source>
        <dbReference type="PROSITE-ProRule" id="PRU00703"/>
    </source>
</evidence>
<keyword evidence="3" id="KW-0677">Repeat</keyword>
<dbReference type="InterPro" id="IPR054115">
    <property type="entry name" value="CorC_N"/>
</dbReference>
<protein>
    <recommendedName>
        <fullName evidence="8">Magnesium and cobalt efflux protein CorC</fullName>
    </recommendedName>
</protein>
<evidence type="ECO:0000313" key="12">
    <source>
        <dbReference type="Proteomes" id="UP001562065"/>
    </source>
</evidence>
<evidence type="ECO:0000313" key="11">
    <source>
        <dbReference type="EMBL" id="MEY1661304.1"/>
    </source>
</evidence>
<dbReference type="SUPFAM" id="SSF54631">
    <property type="entry name" value="CBS-domain pair"/>
    <property type="match status" value="1"/>
</dbReference>
<feature type="domain" description="CBS" evidence="10">
    <location>
        <begin position="69"/>
        <end position="129"/>
    </location>
</feature>
<dbReference type="CDD" id="cd04590">
    <property type="entry name" value="CBS_pair_CorC_HlyC_assoc"/>
    <property type="match status" value="1"/>
</dbReference>
<dbReference type="Proteomes" id="UP001562065">
    <property type="component" value="Unassembled WGS sequence"/>
</dbReference>
<accession>A0ABV4AEP2</accession>
<dbReference type="Pfam" id="PF03471">
    <property type="entry name" value="CorC_HlyC"/>
    <property type="match status" value="1"/>
</dbReference>
<dbReference type="InterPro" id="IPR046342">
    <property type="entry name" value="CBS_dom_sf"/>
</dbReference>
<dbReference type="Gene3D" id="3.10.580.10">
    <property type="entry name" value="CBS-domain"/>
    <property type="match status" value="1"/>
</dbReference>
<keyword evidence="4" id="KW-0460">Magnesium</keyword>
<keyword evidence="5 9" id="KW-0129">CBS domain</keyword>
<organism evidence="11 12">
    <name type="scientific">Isoalcanivorax beigongshangi</name>
    <dbReference type="NCBI Taxonomy" id="3238810"/>
    <lineage>
        <taxon>Bacteria</taxon>
        <taxon>Pseudomonadati</taxon>
        <taxon>Pseudomonadota</taxon>
        <taxon>Gammaproteobacteria</taxon>
        <taxon>Oceanospirillales</taxon>
        <taxon>Alcanivoracaceae</taxon>
        <taxon>Isoalcanivorax</taxon>
    </lineage>
</organism>